<dbReference type="Proteomes" id="UP000797356">
    <property type="component" value="Chromosome 7"/>
</dbReference>
<sequence>MVRQSRKAGVMARGCGNGNEGARMGPRKDGTGQGDEVRVVGSGQQGRAAWVGATRLGRQGGAAAWG</sequence>
<evidence type="ECO:0000313" key="2">
    <source>
        <dbReference type="EMBL" id="KAG1355050.1"/>
    </source>
</evidence>
<evidence type="ECO:0000313" key="3">
    <source>
        <dbReference type="Proteomes" id="UP000797356"/>
    </source>
</evidence>
<protein>
    <submittedName>
        <fullName evidence="2">Uncharacterized protein</fullName>
    </submittedName>
</protein>
<reference evidence="2" key="2">
    <citation type="submission" date="2019-07" db="EMBL/GenBank/DDBJ databases">
        <authorList>
            <person name="Yang Y."/>
            <person name="Bocs S."/>
            <person name="Baudouin L."/>
        </authorList>
    </citation>
    <scope>NUCLEOTIDE SEQUENCE</scope>
    <source>
        <tissue evidence="2">Spear leaf of Hainan Tall coconut</tissue>
    </source>
</reference>
<accession>A0A8K0IFQ6</accession>
<organism evidence="2 3">
    <name type="scientific">Cocos nucifera</name>
    <name type="common">Coconut palm</name>
    <dbReference type="NCBI Taxonomy" id="13894"/>
    <lineage>
        <taxon>Eukaryota</taxon>
        <taxon>Viridiplantae</taxon>
        <taxon>Streptophyta</taxon>
        <taxon>Embryophyta</taxon>
        <taxon>Tracheophyta</taxon>
        <taxon>Spermatophyta</taxon>
        <taxon>Magnoliopsida</taxon>
        <taxon>Liliopsida</taxon>
        <taxon>Arecaceae</taxon>
        <taxon>Arecoideae</taxon>
        <taxon>Cocoseae</taxon>
        <taxon>Attaleinae</taxon>
        <taxon>Cocos</taxon>
    </lineage>
</organism>
<reference evidence="2" key="1">
    <citation type="journal article" date="2017" name="Gigascience">
        <title>The genome draft of coconut (Cocos nucifera).</title>
        <authorList>
            <person name="Xiao Y."/>
            <person name="Xu P."/>
            <person name="Fan H."/>
            <person name="Baudouin L."/>
            <person name="Xia W."/>
            <person name="Bocs S."/>
            <person name="Xu J."/>
            <person name="Li Q."/>
            <person name="Guo A."/>
            <person name="Zhou L."/>
            <person name="Li J."/>
            <person name="Wu Y."/>
            <person name="Ma Z."/>
            <person name="Armero A."/>
            <person name="Issali A.E."/>
            <person name="Liu N."/>
            <person name="Peng M."/>
            <person name="Yang Y."/>
        </authorList>
    </citation>
    <scope>NUCLEOTIDE SEQUENCE</scope>
    <source>
        <tissue evidence="2">Spear leaf of Hainan Tall coconut</tissue>
    </source>
</reference>
<feature type="region of interest" description="Disordered" evidence="1">
    <location>
        <begin position="1"/>
        <end position="66"/>
    </location>
</feature>
<name>A0A8K0IFQ6_COCNU</name>
<feature type="compositionally biased region" description="Basic and acidic residues" evidence="1">
    <location>
        <begin position="26"/>
        <end position="38"/>
    </location>
</feature>
<dbReference type="AlphaFoldDB" id="A0A8K0IFQ6"/>
<comment type="caution">
    <text evidence="2">The sequence shown here is derived from an EMBL/GenBank/DDBJ whole genome shotgun (WGS) entry which is preliminary data.</text>
</comment>
<evidence type="ECO:0000256" key="1">
    <source>
        <dbReference type="SAM" id="MobiDB-lite"/>
    </source>
</evidence>
<gene>
    <name evidence="2" type="ORF">COCNU_07G011620</name>
</gene>
<proteinExistence type="predicted"/>
<dbReference type="EMBL" id="CM017878">
    <property type="protein sequence ID" value="KAG1355050.1"/>
    <property type="molecule type" value="Genomic_DNA"/>
</dbReference>
<keyword evidence="3" id="KW-1185">Reference proteome</keyword>